<evidence type="ECO:0000256" key="8">
    <source>
        <dbReference type="ARBA" id="ARBA00023170"/>
    </source>
</evidence>
<keyword evidence="6 10" id="KW-1133">Transmembrane helix</keyword>
<evidence type="ECO:0000256" key="6">
    <source>
        <dbReference type="ARBA" id="ARBA00022989"/>
    </source>
</evidence>
<keyword evidence="12" id="KW-1185">Reference proteome</keyword>
<feature type="transmembrane region" description="Helical" evidence="10">
    <location>
        <begin position="116"/>
        <end position="138"/>
    </location>
</feature>
<accession>A0A0N0BGQ7</accession>
<keyword evidence="8 10" id="KW-0675">Receptor</keyword>
<evidence type="ECO:0000256" key="7">
    <source>
        <dbReference type="ARBA" id="ARBA00023136"/>
    </source>
</evidence>
<dbReference type="PANTHER" id="PTHR21137">
    <property type="entry name" value="ODORANT RECEPTOR"/>
    <property type="match status" value="1"/>
</dbReference>
<keyword evidence="5 10" id="KW-0552">Olfaction</keyword>
<comment type="subcellular location">
    <subcellularLocation>
        <location evidence="1 10">Cell membrane</location>
        <topology evidence="1 10">Multi-pass membrane protein</topology>
    </subcellularLocation>
</comment>
<reference evidence="11 12" key="1">
    <citation type="submission" date="2015-07" db="EMBL/GenBank/DDBJ databases">
        <title>The genome of Melipona quadrifasciata.</title>
        <authorList>
            <person name="Pan H."/>
            <person name="Kapheim K."/>
        </authorList>
    </citation>
    <scope>NUCLEOTIDE SEQUENCE [LARGE SCALE GENOMIC DNA]</scope>
    <source>
        <strain evidence="11">0111107301</strain>
        <tissue evidence="11">Whole body</tissue>
    </source>
</reference>
<evidence type="ECO:0000313" key="12">
    <source>
        <dbReference type="Proteomes" id="UP000053105"/>
    </source>
</evidence>
<dbReference type="GO" id="GO:0007165">
    <property type="term" value="P:signal transduction"/>
    <property type="evidence" value="ECO:0007669"/>
    <property type="project" value="UniProtKB-KW"/>
</dbReference>
<proteinExistence type="inferred from homology"/>
<keyword evidence="3 10" id="KW-0716">Sensory transduction</keyword>
<keyword evidence="2" id="KW-1003">Cell membrane</keyword>
<dbReference type="STRING" id="166423.A0A0N0BGQ7"/>
<dbReference type="GO" id="GO:0005549">
    <property type="term" value="F:odorant binding"/>
    <property type="evidence" value="ECO:0007669"/>
    <property type="project" value="InterPro"/>
</dbReference>
<evidence type="ECO:0000256" key="5">
    <source>
        <dbReference type="ARBA" id="ARBA00022725"/>
    </source>
</evidence>
<gene>
    <name evidence="11" type="ORF">WN51_14285</name>
</gene>
<evidence type="ECO:0000256" key="9">
    <source>
        <dbReference type="ARBA" id="ARBA00023224"/>
    </source>
</evidence>
<comment type="similarity">
    <text evidence="10">Belongs to the insect chemoreceptor superfamily. Heteromeric odorant receptor channel (TC 1.A.69) family.</text>
</comment>
<organism evidence="11 12">
    <name type="scientific">Melipona quadrifasciata</name>
    <dbReference type="NCBI Taxonomy" id="166423"/>
    <lineage>
        <taxon>Eukaryota</taxon>
        <taxon>Metazoa</taxon>
        <taxon>Ecdysozoa</taxon>
        <taxon>Arthropoda</taxon>
        <taxon>Hexapoda</taxon>
        <taxon>Insecta</taxon>
        <taxon>Pterygota</taxon>
        <taxon>Neoptera</taxon>
        <taxon>Endopterygota</taxon>
        <taxon>Hymenoptera</taxon>
        <taxon>Apocrita</taxon>
        <taxon>Aculeata</taxon>
        <taxon>Apoidea</taxon>
        <taxon>Anthophila</taxon>
        <taxon>Apidae</taxon>
        <taxon>Melipona</taxon>
    </lineage>
</organism>
<dbReference type="Proteomes" id="UP000053105">
    <property type="component" value="Unassembled WGS sequence"/>
</dbReference>
<dbReference type="GO" id="GO:0005886">
    <property type="term" value="C:plasma membrane"/>
    <property type="evidence" value="ECO:0007669"/>
    <property type="project" value="UniProtKB-SubCell"/>
</dbReference>
<dbReference type="PANTHER" id="PTHR21137:SF35">
    <property type="entry name" value="ODORANT RECEPTOR 19A-RELATED"/>
    <property type="match status" value="1"/>
</dbReference>
<evidence type="ECO:0000256" key="10">
    <source>
        <dbReference type="RuleBase" id="RU351113"/>
    </source>
</evidence>
<dbReference type="Pfam" id="PF02949">
    <property type="entry name" value="7tm_6"/>
    <property type="match status" value="1"/>
</dbReference>
<comment type="caution">
    <text evidence="10">Lacks conserved residue(s) required for the propagation of feature annotation.</text>
</comment>
<dbReference type="GO" id="GO:0004984">
    <property type="term" value="F:olfactory receptor activity"/>
    <property type="evidence" value="ECO:0007669"/>
    <property type="project" value="InterPro"/>
</dbReference>
<protein>
    <recommendedName>
        <fullName evidence="10">Odorant receptor</fullName>
    </recommendedName>
</protein>
<evidence type="ECO:0000256" key="4">
    <source>
        <dbReference type="ARBA" id="ARBA00022692"/>
    </source>
</evidence>
<feature type="transmembrane region" description="Helical" evidence="10">
    <location>
        <begin position="166"/>
        <end position="192"/>
    </location>
</feature>
<evidence type="ECO:0000313" key="11">
    <source>
        <dbReference type="EMBL" id="KOX75138.1"/>
    </source>
</evidence>
<sequence length="353" mass="40177">MNVKINEDNVSEKLHEANSIEGFYANTGILVTGATDFAMEVSASLRKNDIDEVIECLPHFLASTTSAVKILNIHFNRQSFSKLFQLIAKQWKQLELNGELHVLEETVMHGNKMAQFYNTTLVTFMVLFLLVPLISPILDIIRPLNETRTRQQLLKVNYIFFNDDNYFFYVYLQLFWASGVVVLTIIAADWLYMLIIHHNSGLFAVYEVQKTTTISDYFTDEIILENYMYQKFRNCVIMHNETIRFYKLLNDCSQGSYLIQVGLNMLIISATAVQTMVNLDKPAEAIRSAVFCGASQFHLFLLSLPGQVLLDNCSALAENTCEDYCSLSAGGLYEMNIENFGIVSTSLTVLHIQ</sequence>
<dbReference type="EMBL" id="KQ435771">
    <property type="protein sequence ID" value="KOX75138.1"/>
    <property type="molecule type" value="Genomic_DNA"/>
</dbReference>
<keyword evidence="4 10" id="KW-0812">Transmembrane</keyword>
<name>A0A0N0BGQ7_9HYME</name>
<keyword evidence="7 10" id="KW-0472">Membrane</keyword>
<evidence type="ECO:0000256" key="1">
    <source>
        <dbReference type="ARBA" id="ARBA00004651"/>
    </source>
</evidence>
<dbReference type="InterPro" id="IPR004117">
    <property type="entry name" value="7tm6_olfct_rcpt"/>
</dbReference>
<dbReference type="OrthoDB" id="7540137at2759"/>
<evidence type="ECO:0000256" key="3">
    <source>
        <dbReference type="ARBA" id="ARBA00022606"/>
    </source>
</evidence>
<keyword evidence="9 10" id="KW-0807">Transducer</keyword>
<dbReference type="AlphaFoldDB" id="A0A0N0BGQ7"/>
<evidence type="ECO:0000256" key="2">
    <source>
        <dbReference type="ARBA" id="ARBA00022475"/>
    </source>
</evidence>